<gene>
    <name evidence="1" type="ORF">SAMN04489864_105207</name>
</gene>
<reference evidence="1 2" key="1">
    <citation type="submission" date="2016-10" db="EMBL/GenBank/DDBJ databases">
        <authorList>
            <person name="de Groot N.N."/>
        </authorList>
    </citation>
    <scope>NUCLEOTIDE SEQUENCE [LARGE SCALE GENOMIC DNA]</scope>
    <source>
        <strain evidence="1 2">DSM 18684</strain>
    </source>
</reference>
<dbReference type="RefSeq" id="WP_090993716.1">
    <property type="nucleotide sequence ID" value="NZ_FOPP01000005.1"/>
</dbReference>
<dbReference type="SUPFAM" id="SSF52402">
    <property type="entry name" value="Adenine nucleotide alpha hydrolases-like"/>
    <property type="match status" value="2"/>
</dbReference>
<dbReference type="EMBL" id="FOPP01000005">
    <property type="protein sequence ID" value="SFH12194.1"/>
    <property type="molecule type" value="Genomic_DNA"/>
</dbReference>
<dbReference type="Gene3D" id="3.40.50.620">
    <property type="entry name" value="HUPs"/>
    <property type="match status" value="2"/>
</dbReference>
<dbReference type="STRING" id="414048.SAMN04489864_105207"/>
<accession>A0A1I2XF84</accession>
<proteinExistence type="predicted"/>
<sequence>MKTIIVLTDFSKAARNAANASVDIALQLRADILLLNSYLIPFAVFSMEGEGRTMVDTSLIASTSESGLKKEARRLRRLINTRNVVEQKPNITIHSSIDSIGHTLKNLNSSIQIEMLVIGVHQTSLPLIFSAIDFEPLLKQIHYPMLIMPRNHKGFLIQDFVFATDLKNEDLIALRLMRSYAKAFGFRIHVCHVSKPVFVPDFIEEDKVQKFGHHIALLGEGNITFTNLKGRNVVKTLNEFTRSIQADMIGITHNPHSFGWKLLNDTHTSKLIRHQKLPMVIFPQNFLNDLSKPMPI</sequence>
<protein>
    <submittedName>
        <fullName evidence="1">Universal stress protein family protein</fullName>
    </submittedName>
</protein>
<dbReference type="InterPro" id="IPR014729">
    <property type="entry name" value="Rossmann-like_a/b/a_fold"/>
</dbReference>
<evidence type="ECO:0000313" key="2">
    <source>
        <dbReference type="Proteomes" id="UP000199666"/>
    </source>
</evidence>
<keyword evidence="2" id="KW-1185">Reference proteome</keyword>
<dbReference type="AlphaFoldDB" id="A0A1I2XF84"/>
<name>A0A1I2XF84_9SPHI</name>
<organism evidence="1 2">
    <name type="scientific">Pedobacter insulae</name>
    <dbReference type="NCBI Taxonomy" id="414048"/>
    <lineage>
        <taxon>Bacteria</taxon>
        <taxon>Pseudomonadati</taxon>
        <taxon>Bacteroidota</taxon>
        <taxon>Sphingobacteriia</taxon>
        <taxon>Sphingobacteriales</taxon>
        <taxon>Sphingobacteriaceae</taxon>
        <taxon>Pedobacter</taxon>
    </lineage>
</organism>
<dbReference type="Proteomes" id="UP000199666">
    <property type="component" value="Unassembled WGS sequence"/>
</dbReference>
<evidence type="ECO:0000313" key="1">
    <source>
        <dbReference type="EMBL" id="SFH12194.1"/>
    </source>
</evidence>
<dbReference type="OrthoDB" id="789733at2"/>